<reference evidence="1" key="1">
    <citation type="submission" date="2020-02" db="EMBL/GenBank/DDBJ databases">
        <authorList>
            <person name="Meier V. D."/>
        </authorList>
    </citation>
    <scope>NUCLEOTIDE SEQUENCE</scope>
    <source>
        <strain evidence="1">AVDCRST_MAG55</strain>
    </source>
</reference>
<feature type="non-terminal residue" evidence="1">
    <location>
        <position position="1"/>
    </location>
</feature>
<dbReference type="EMBL" id="CADCUZ010000105">
    <property type="protein sequence ID" value="CAA9424640.1"/>
    <property type="molecule type" value="Genomic_DNA"/>
</dbReference>
<organism evidence="1">
    <name type="scientific">uncultured Rubrobacteraceae bacterium</name>
    <dbReference type="NCBI Taxonomy" id="349277"/>
    <lineage>
        <taxon>Bacteria</taxon>
        <taxon>Bacillati</taxon>
        <taxon>Actinomycetota</taxon>
        <taxon>Rubrobacteria</taxon>
        <taxon>Rubrobacterales</taxon>
        <taxon>Rubrobacteraceae</taxon>
        <taxon>environmental samples</taxon>
    </lineage>
</organism>
<sequence length="65" mass="7409">GPRRWAHFRVGPGVRCRRLYAGFGPLLRTATPDRRVWGTGQGRPYAENLPFDRGTAGETRREGWL</sequence>
<evidence type="ECO:0000313" key="1">
    <source>
        <dbReference type="EMBL" id="CAA9424640.1"/>
    </source>
</evidence>
<protein>
    <submittedName>
        <fullName evidence="1">Uncharacterized protein</fullName>
    </submittedName>
</protein>
<accession>A0A6J4PXC5</accession>
<gene>
    <name evidence="1" type="ORF">AVDCRST_MAG55-2229</name>
</gene>
<name>A0A6J4PXC5_9ACTN</name>
<dbReference type="AlphaFoldDB" id="A0A6J4PXC5"/>
<feature type="non-terminal residue" evidence="1">
    <location>
        <position position="65"/>
    </location>
</feature>
<proteinExistence type="predicted"/>